<proteinExistence type="predicted"/>
<reference evidence="1 2" key="1">
    <citation type="journal article" date="2019" name="Extremophiles">
        <title>Biogeography of thermophiles and predominance of Thermus scotoductus in domestic water heaters.</title>
        <authorList>
            <person name="Wilpiszeski R.L."/>
            <person name="Zhang Z."/>
            <person name="House C.H."/>
        </authorList>
    </citation>
    <scope>NUCLEOTIDE SEQUENCE [LARGE SCALE GENOMIC DNA]</scope>
    <source>
        <strain evidence="1 2">32_S32</strain>
    </source>
</reference>
<name>A0A430QZ87_THESC</name>
<gene>
    <name evidence="1" type="ORF">CSW45_13560</name>
</gene>
<accession>A0A430QZ87</accession>
<protein>
    <submittedName>
        <fullName evidence="1">Uncharacterized protein</fullName>
    </submittedName>
</protein>
<dbReference type="EMBL" id="PELR01000395">
    <property type="protein sequence ID" value="RTH00456.1"/>
    <property type="molecule type" value="Genomic_DNA"/>
</dbReference>
<dbReference type="Proteomes" id="UP000286910">
    <property type="component" value="Unassembled WGS sequence"/>
</dbReference>
<organism evidence="1 2">
    <name type="scientific">Thermus scotoductus</name>
    <dbReference type="NCBI Taxonomy" id="37636"/>
    <lineage>
        <taxon>Bacteria</taxon>
        <taxon>Thermotogati</taxon>
        <taxon>Deinococcota</taxon>
        <taxon>Deinococci</taxon>
        <taxon>Thermales</taxon>
        <taxon>Thermaceae</taxon>
        <taxon>Thermus</taxon>
    </lineage>
</organism>
<comment type="caution">
    <text evidence="1">The sequence shown here is derived from an EMBL/GenBank/DDBJ whole genome shotgun (WGS) entry which is preliminary data.</text>
</comment>
<sequence>MPGASIYLSGYVYSTTCGVEPMPISRFTRVRRTRPLTAYYDPLGVLQGYQDPAILGNGDALVLADEPLFDAVRLDGAFTDSGETTITFAFVNTRDRRELQIPLTLTNNMGGLFMPPIVLAPFCFNEIRVQWYDSGLPAA</sequence>
<evidence type="ECO:0000313" key="1">
    <source>
        <dbReference type="EMBL" id="RTH00456.1"/>
    </source>
</evidence>
<evidence type="ECO:0000313" key="2">
    <source>
        <dbReference type="Proteomes" id="UP000286910"/>
    </source>
</evidence>
<dbReference type="RefSeq" id="WP_126178343.1">
    <property type="nucleotide sequence ID" value="NZ_PELN01000351.1"/>
</dbReference>
<dbReference type="AlphaFoldDB" id="A0A430QZ87"/>